<dbReference type="InterPro" id="IPR000873">
    <property type="entry name" value="AMP-dep_synth/lig_dom"/>
</dbReference>
<name>A0A1Y5U0G4_9PROT</name>
<dbReference type="InterPro" id="IPR045851">
    <property type="entry name" value="AMP-bd_C_sf"/>
</dbReference>
<keyword evidence="9" id="KW-1185">Reference proteome</keyword>
<dbReference type="GO" id="GO:0016878">
    <property type="term" value="F:acid-thiol ligase activity"/>
    <property type="evidence" value="ECO:0007669"/>
    <property type="project" value="UniProtKB-ARBA"/>
</dbReference>
<dbReference type="Pfam" id="PF13193">
    <property type="entry name" value="AMP-binding_C"/>
    <property type="match status" value="1"/>
</dbReference>
<dbReference type="Gene3D" id="3.30.300.30">
    <property type="match status" value="1"/>
</dbReference>
<feature type="domain" description="AMP-dependent synthetase/ligase" evidence="6">
    <location>
        <begin position="12"/>
        <end position="373"/>
    </location>
</feature>
<protein>
    <recommendedName>
        <fullName evidence="5">3-methylmercaptopropionyl-CoA ligase</fullName>
        <ecNumber evidence="4">6.2.1.44</ecNumber>
    </recommendedName>
</protein>
<evidence type="ECO:0000256" key="2">
    <source>
        <dbReference type="ARBA" id="ARBA00022598"/>
    </source>
</evidence>
<dbReference type="Proteomes" id="UP000193200">
    <property type="component" value="Unassembled WGS sequence"/>
</dbReference>
<dbReference type="PANTHER" id="PTHR43767:SF1">
    <property type="entry name" value="NONRIBOSOMAL PEPTIDE SYNTHASE PES1 (EUROFUNG)-RELATED"/>
    <property type="match status" value="1"/>
</dbReference>
<dbReference type="OrthoDB" id="9803968at2"/>
<dbReference type="RefSeq" id="WP_085884881.1">
    <property type="nucleotide sequence ID" value="NZ_FWFR01000003.1"/>
</dbReference>
<gene>
    <name evidence="8" type="ORF">OCH7691_03547</name>
</gene>
<dbReference type="Gene3D" id="3.40.50.12780">
    <property type="entry name" value="N-terminal domain of ligase-like"/>
    <property type="match status" value="1"/>
</dbReference>
<organism evidence="8 9">
    <name type="scientific">Oceanibacterium hippocampi</name>
    <dbReference type="NCBI Taxonomy" id="745714"/>
    <lineage>
        <taxon>Bacteria</taxon>
        <taxon>Pseudomonadati</taxon>
        <taxon>Pseudomonadota</taxon>
        <taxon>Alphaproteobacteria</taxon>
        <taxon>Sneathiellales</taxon>
        <taxon>Sneathiellaceae</taxon>
        <taxon>Oceanibacterium</taxon>
    </lineage>
</organism>
<evidence type="ECO:0000256" key="1">
    <source>
        <dbReference type="ARBA" id="ARBA00006432"/>
    </source>
</evidence>
<dbReference type="FunFam" id="3.30.300.30:FF:000008">
    <property type="entry name" value="2,3-dihydroxybenzoate-AMP ligase"/>
    <property type="match status" value="1"/>
</dbReference>
<evidence type="ECO:0000259" key="7">
    <source>
        <dbReference type="Pfam" id="PF13193"/>
    </source>
</evidence>
<evidence type="ECO:0000256" key="5">
    <source>
        <dbReference type="ARBA" id="ARBA00067668"/>
    </source>
</evidence>
<dbReference type="NCBIfam" id="NF004837">
    <property type="entry name" value="PRK06187.1"/>
    <property type="match status" value="1"/>
</dbReference>
<comment type="similarity">
    <text evidence="1">Belongs to the ATP-dependent AMP-binding enzyme family.</text>
</comment>
<accession>A0A1Y5U0G4</accession>
<dbReference type="PANTHER" id="PTHR43767">
    <property type="entry name" value="LONG-CHAIN-FATTY-ACID--COA LIGASE"/>
    <property type="match status" value="1"/>
</dbReference>
<dbReference type="InterPro" id="IPR042099">
    <property type="entry name" value="ANL_N_sf"/>
</dbReference>
<evidence type="ECO:0000256" key="4">
    <source>
        <dbReference type="ARBA" id="ARBA00066616"/>
    </source>
</evidence>
<dbReference type="AlphaFoldDB" id="A0A1Y5U0G4"/>
<keyword evidence="2 8" id="KW-0436">Ligase</keyword>
<evidence type="ECO:0000256" key="3">
    <source>
        <dbReference type="ARBA" id="ARBA00051915"/>
    </source>
</evidence>
<reference evidence="8 9" key="1">
    <citation type="submission" date="2017-03" db="EMBL/GenBank/DDBJ databases">
        <authorList>
            <person name="Afonso C.L."/>
            <person name="Miller P.J."/>
            <person name="Scott M.A."/>
            <person name="Spackman E."/>
            <person name="Goraichik I."/>
            <person name="Dimitrov K.M."/>
            <person name="Suarez D.L."/>
            <person name="Swayne D.E."/>
        </authorList>
    </citation>
    <scope>NUCLEOTIDE SEQUENCE [LARGE SCALE GENOMIC DNA]</scope>
    <source>
        <strain evidence="8 9">CECT 7691</strain>
    </source>
</reference>
<dbReference type="InParanoid" id="A0A1Y5U0G4"/>
<dbReference type="InterPro" id="IPR025110">
    <property type="entry name" value="AMP-bd_C"/>
</dbReference>
<evidence type="ECO:0000259" key="6">
    <source>
        <dbReference type="Pfam" id="PF00501"/>
    </source>
</evidence>
<dbReference type="EMBL" id="FWFR01000003">
    <property type="protein sequence ID" value="SLN73029.1"/>
    <property type="molecule type" value="Genomic_DNA"/>
</dbReference>
<feature type="domain" description="AMP-binding enzyme C-terminal" evidence="7">
    <location>
        <begin position="423"/>
        <end position="498"/>
    </location>
</feature>
<proteinExistence type="inferred from homology"/>
<evidence type="ECO:0000313" key="9">
    <source>
        <dbReference type="Proteomes" id="UP000193200"/>
    </source>
</evidence>
<dbReference type="SUPFAM" id="SSF56801">
    <property type="entry name" value="Acetyl-CoA synthetase-like"/>
    <property type="match status" value="1"/>
</dbReference>
<comment type="catalytic activity">
    <reaction evidence="3">
        <text>3-(methylsulfanyl)propanoate + ATP + CoA = 3-(methylsulfanyl)propanoyl-CoA + AMP + diphosphate</text>
        <dbReference type="Rhea" id="RHEA:43052"/>
        <dbReference type="ChEBI" id="CHEBI:30616"/>
        <dbReference type="ChEBI" id="CHEBI:33019"/>
        <dbReference type="ChEBI" id="CHEBI:49016"/>
        <dbReference type="ChEBI" id="CHEBI:57287"/>
        <dbReference type="ChEBI" id="CHEBI:82815"/>
        <dbReference type="ChEBI" id="CHEBI:456215"/>
        <dbReference type="EC" id="6.2.1.44"/>
    </reaction>
    <physiologicalReaction direction="left-to-right" evidence="3">
        <dbReference type="Rhea" id="RHEA:43053"/>
    </physiologicalReaction>
</comment>
<dbReference type="Pfam" id="PF00501">
    <property type="entry name" value="AMP-binding"/>
    <property type="match status" value="1"/>
</dbReference>
<dbReference type="CDD" id="cd17631">
    <property type="entry name" value="FACL_FadD13-like"/>
    <property type="match status" value="1"/>
</dbReference>
<sequence>MTAALTVAEVTRRHAADRGGQTALVFGDRATDFATLDRLASQIANGLIAARLQAQARVAVLARNSDSYLEIMFGCAKANCVLVPVNWRLAPPEIAFIIQDADTEFLFVGPEFESILAVLEEAGRLPAHVVRLAESGESRYRPWRDRQSPADPGLVPAADDVVMQLYTSGTTGHPKGAQLTNGNVLGDLDVCIRNWDTRPGEDVTVVVMPLFHIAGIGWALHLLAIGGTCVVLPDVEPKAILDAIARHRVTTTILVPAVILMVLQDPESRRTDFSSLRSLFYGASPIPLDLLRRAMQVIGCQFIQLYGLTETTGAITYLAPGDHDPEGTARMRSCGREMEPGTVRVVDAEGNDVAPGEVGEVIYRGTRLMKGYWNLPQADAAAIRDGWFHSGDAGYVDPDGYVYIHDRVKDMIVSGGENVYPAEVESALFGHPDIADVAVIGVPDERWGETVKAIVVPAPGTSPSEADIIDFARGRIAGFKLPKSVDFVDALPRNPSGKILKRELRRPYWENRERQVN</sequence>
<dbReference type="EC" id="6.2.1.44" evidence="4"/>
<dbReference type="InterPro" id="IPR050237">
    <property type="entry name" value="ATP-dep_AMP-bd_enzyme"/>
</dbReference>
<evidence type="ECO:0000313" key="8">
    <source>
        <dbReference type="EMBL" id="SLN73029.1"/>
    </source>
</evidence>